<dbReference type="OMA" id="CCRQQRH"/>
<keyword evidence="3" id="KW-1185">Reference proteome</keyword>
<dbReference type="PANTHER" id="PTHR46520">
    <property type="entry name" value="SERINE BETA-LACTAMASE-LIKE PROTEIN LACTB, MITOCHONDRIAL"/>
    <property type="match status" value="1"/>
</dbReference>
<dbReference type="OrthoDB" id="5946976at2759"/>
<evidence type="ECO:0000313" key="2">
    <source>
        <dbReference type="EMBL" id="ETO23586.1"/>
    </source>
</evidence>
<dbReference type="Pfam" id="PF00144">
    <property type="entry name" value="Beta-lactamase"/>
    <property type="match status" value="1"/>
</dbReference>
<dbReference type="Gene3D" id="3.40.710.10">
    <property type="entry name" value="DD-peptidase/beta-lactamase superfamily"/>
    <property type="match status" value="1"/>
</dbReference>
<sequence>MSNFKSAKLKSQVIRVKCKHKKCKERSNILKDEMIFKTYRLVNIFKIFTNSVFSRRNCLHKGGAPVLKKTLQFPKIDRLRALKRELLSAPDTAPSGCVEAIRDYLWLQKQLVGFPGCSITIIHKNRVIMNEGLGYIDLENRVAATSESVYRIASISKTLTSTALGVLLYRKQLQLDDSITKTQSKYDITIRQCASHTSGIRHYNPKSNEFLSQTRYESSKQALKIFEKDPLLFVPGTNFYYSTYNYTVLSAIIESITKQSFESFLQTQVFCPLQMDHTYCEYHSPIIPHRSKQYKRNDSHTQLINAPFVDNSNKFAGGGVLSTSWDIAWFGHVLINRMDDELLLPKDVVLQLLAPYKRQNIDNKDSSENMLLTSKDGKKYGYGIGWKVQISDVCKSANGDDIVYLLEASHSGGACGGSSFLLVRPKEQLVVCIMINFDDAPVTAIATQIAQIVESLI</sequence>
<dbReference type="InterPro" id="IPR052794">
    <property type="entry name" value="Mito_Ser_Protease_LACTB"/>
</dbReference>
<accession>X6NC33</accession>
<organism evidence="2 3">
    <name type="scientific">Reticulomyxa filosa</name>
    <dbReference type="NCBI Taxonomy" id="46433"/>
    <lineage>
        <taxon>Eukaryota</taxon>
        <taxon>Sar</taxon>
        <taxon>Rhizaria</taxon>
        <taxon>Retaria</taxon>
        <taxon>Foraminifera</taxon>
        <taxon>Monothalamids</taxon>
        <taxon>Reticulomyxidae</taxon>
        <taxon>Reticulomyxa</taxon>
    </lineage>
</organism>
<evidence type="ECO:0000313" key="3">
    <source>
        <dbReference type="Proteomes" id="UP000023152"/>
    </source>
</evidence>
<proteinExistence type="predicted"/>
<dbReference type="GO" id="GO:0019216">
    <property type="term" value="P:regulation of lipid metabolic process"/>
    <property type="evidence" value="ECO:0007669"/>
    <property type="project" value="TreeGrafter"/>
</dbReference>
<dbReference type="EMBL" id="ASPP01009837">
    <property type="protein sequence ID" value="ETO23586.1"/>
    <property type="molecule type" value="Genomic_DNA"/>
</dbReference>
<protein>
    <submittedName>
        <fullName evidence="2">Beta-lactamase</fullName>
    </submittedName>
</protein>
<dbReference type="Proteomes" id="UP000023152">
    <property type="component" value="Unassembled WGS sequence"/>
</dbReference>
<name>X6NC33_RETFI</name>
<dbReference type="AlphaFoldDB" id="X6NC33"/>
<dbReference type="GO" id="GO:0008233">
    <property type="term" value="F:peptidase activity"/>
    <property type="evidence" value="ECO:0007669"/>
    <property type="project" value="TreeGrafter"/>
</dbReference>
<feature type="domain" description="Beta-lactamase-related" evidence="1">
    <location>
        <begin position="110"/>
        <end position="451"/>
    </location>
</feature>
<dbReference type="InterPro" id="IPR012338">
    <property type="entry name" value="Beta-lactam/transpept-like"/>
</dbReference>
<evidence type="ECO:0000259" key="1">
    <source>
        <dbReference type="Pfam" id="PF00144"/>
    </source>
</evidence>
<dbReference type="InterPro" id="IPR001466">
    <property type="entry name" value="Beta-lactam-related"/>
</dbReference>
<dbReference type="PANTHER" id="PTHR46520:SF1">
    <property type="entry name" value="SERINE BETA-LACTAMASE-LIKE PROTEIN LACTB, MITOCHONDRIAL"/>
    <property type="match status" value="1"/>
</dbReference>
<reference evidence="2 3" key="1">
    <citation type="journal article" date="2013" name="Curr. Biol.">
        <title>The Genome of the Foraminiferan Reticulomyxa filosa.</title>
        <authorList>
            <person name="Glockner G."/>
            <person name="Hulsmann N."/>
            <person name="Schleicher M."/>
            <person name="Noegel A.A."/>
            <person name="Eichinger L."/>
            <person name="Gallinger C."/>
            <person name="Pawlowski J."/>
            <person name="Sierra R."/>
            <person name="Euteneuer U."/>
            <person name="Pillet L."/>
            <person name="Moustafa A."/>
            <person name="Platzer M."/>
            <person name="Groth M."/>
            <person name="Szafranski K."/>
            <person name="Schliwa M."/>
        </authorList>
    </citation>
    <scope>NUCLEOTIDE SEQUENCE [LARGE SCALE GENOMIC DNA]</scope>
</reference>
<comment type="caution">
    <text evidence="2">The sequence shown here is derived from an EMBL/GenBank/DDBJ whole genome shotgun (WGS) entry which is preliminary data.</text>
</comment>
<dbReference type="GO" id="GO:0005739">
    <property type="term" value="C:mitochondrion"/>
    <property type="evidence" value="ECO:0007669"/>
    <property type="project" value="TreeGrafter"/>
</dbReference>
<dbReference type="SUPFAM" id="SSF56601">
    <property type="entry name" value="beta-lactamase/transpeptidase-like"/>
    <property type="match status" value="1"/>
</dbReference>
<gene>
    <name evidence="2" type="ORF">RFI_13593</name>
</gene>
<dbReference type="GO" id="GO:0006508">
    <property type="term" value="P:proteolysis"/>
    <property type="evidence" value="ECO:0007669"/>
    <property type="project" value="TreeGrafter"/>
</dbReference>